<dbReference type="SUPFAM" id="SSF53474">
    <property type="entry name" value="alpha/beta-Hydrolases"/>
    <property type="match status" value="1"/>
</dbReference>
<accession>A0A317MVE0</accession>
<evidence type="ECO:0000313" key="2">
    <source>
        <dbReference type="EMBL" id="PWV61091.1"/>
    </source>
</evidence>
<dbReference type="AlphaFoldDB" id="A0A317MVE0"/>
<sequence length="268" mass="28902">MPEVMSDAVRISYDDHGQGEAALLFLPGWCGSRQVFEPLAARCATQRRTLVIDWRGHGQSAPVAGDFGAAELLADALAVIAASGAQRIVPVALSHAGWIAIELRRRLGERIPALVLLDWIVLDAPPPFLDALQGLQQPGHWQATREQLFSMWLRGLDIPALSHYVRADMGAYGGEMWARAGREIGRAYAGAGSPLRALAALAALAALDAPVPVLHLYAQPDDPGYLAAQQAFAAAHPWFQVSKLAARSHFPMYEVAQEMAAIIEDFVA</sequence>
<dbReference type="InterPro" id="IPR000073">
    <property type="entry name" value="AB_hydrolase_1"/>
</dbReference>
<dbReference type="RefSeq" id="WP_110018769.1">
    <property type="nucleotide sequence ID" value="NZ_QGTJ01000006.1"/>
</dbReference>
<evidence type="ECO:0000259" key="1">
    <source>
        <dbReference type="Pfam" id="PF12697"/>
    </source>
</evidence>
<name>A0A317MVE0_9GAMM</name>
<dbReference type="PANTHER" id="PTHR43798">
    <property type="entry name" value="MONOACYLGLYCEROL LIPASE"/>
    <property type="match status" value="1"/>
</dbReference>
<dbReference type="Gene3D" id="3.40.50.1820">
    <property type="entry name" value="alpha/beta hydrolase"/>
    <property type="match status" value="1"/>
</dbReference>
<reference evidence="2 3" key="1">
    <citation type="submission" date="2018-05" db="EMBL/GenBank/DDBJ databases">
        <title>Genomic Encyclopedia of Type Strains, Phase IV (KMG-IV): sequencing the most valuable type-strain genomes for metagenomic binning, comparative biology and taxonomic classification.</title>
        <authorList>
            <person name="Goeker M."/>
        </authorList>
    </citation>
    <scope>NUCLEOTIDE SEQUENCE [LARGE SCALE GENOMIC DNA]</scope>
    <source>
        <strain evidence="2 3">DSM 23606</strain>
    </source>
</reference>
<dbReference type="EMBL" id="QGTJ01000006">
    <property type="protein sequence ID" value="PWV61091.1"/>
    <property type="molecule type" value="Genomic_DNA"/>
</dbReference>
<dbReference type="Pfam" id="PF12697">
    <property type="entry name" value="Abhydrolase_6"/>
    <property type="match status" value="1"/>
</dbReference>
<comment type="caution">
    <text evidence="2">The sequence shown here is derived from an EMBL/GenBank/DDBJ whole genome shotgun (WGS) entry which is preliminary data.</text>
</comment>
<organism evidence="2 3">
    <name type="scientific">Plasticicumulans acidivorans</name>
    <dbReference type="NCBI Taxonomy" id="886464"/>
    <lineage>
        <taxon>Bacteria</taxon>
        <taxon>Pseudomonadati</taxon>
        <taxon>Pseudomonadota</taxon>
        <taxon>Gammaproteobacteria</taxon>
        <taxon>Candidatus Competibacteraceae</taxon>
        <taxon>Plasticicumulans</taxon>
    </lineage>
</organism>
<dbReference type="Gene3D" id="1.10.210.20">
    <property type="match status" value="1"/>
</dbReference>
<feature type="domain" description="AB hydrolase-1" evidence="1">
    <location>
        <begin position="23"/>
        <end position="261"/>
    </location>
</feature>
<dbReference type="OrthoDB" id="9793083at2"/>
<proteinExistence type="predicted"/>
<keyword evidence="3" id="KW-1185">Reference proteome</keyword>
<gene>
    <name evidence="2" type="ORF">C7443_106105</name>
</gene>
<dbReference type="PANTHER" id="PTHR43798:SF33">
    <property type="entry name" value="HYDROLASE, PUTATIVE (AFU_ORTHOLOGUE AFUA_2G14860)-RELATED"/>
    <property type="match status" value="1"/>
</dbReference>
<protein>
    <submittedName>
        <fullName evidence="2">Pimeloyl-ACP methyl ester carboxylesterase</fullName>
    </submittedName>
</protein>
<dbReference type="InterPro" id="IPR029058">
    <property type="entry name" value="AB_hydrolase_fold"/>
</dbReference>
<dbReference type="GO" id="GO:0016020">
    <property type="term" value="C:membrane"/>
    <property type="evidence" value="ECO:0007669"/>
    <property type="project" value="TreeGrafter"/>
</dbReference>
<evidence type="ECO:0000313" key="3">
    <source>
        <dbReference type="Proteomes" id="UP000246569"/>
    </source>
</evidence>
<dbReference type="InterPro" id="IPR050266">
    <property type="entry name" value="AB_hydrolase_sf"/>
</dbReference>
<dbReference type="Proteomes" id="UP000246569">
    <property type="component" value="Unassembled WGS sequence"/>
</dbReference>